<feature type="compositionally biased region" description="Basic and acidic residues" evidence="1">
    <location>
        <begin position="77"/>
        <end position="89"/>
    </location>
</feature>
<feature type="compositionally biased region" description="Basic residues" evidence="1">
    <location>
        <begin position="151"/>
        <end position="162"/>
    </location>
</feature>
<protein>
    <submittedName>
        <fullName evidence="2">Uncharacterized protein</fullName>
    </submittedName>
</protein>
<dbReference type="EMBL" id="BGZK01001475">
    <property type="protein sequence ID" value="GBP80689.1"/>
    <property type="molecule type" value="Genomic_DNA"/>
</dbReference>
<keyword evidence="3" id="KW-1185">Reference proteome</keyword>
<reference evidence="2 3" key="1">
    <citation type="journal article" date="2019" name="Commun. Biol.">
        <title>The bagworm genome reveals a unique fibroin gene that provides high tensile strength.</title>
        <authorList>
            <person name="Kono N."/>
            <person name="Nakamura H."/>
            <person name="Ohtoshi R."/>
            <person name="Tomita M."/>
            <person name="Numata K."/>
            <person name="Arakawa K."/>
        </authorList>
    </citation>
    <scope>NUCLEOTIDE SEQUENCE [LARGE SCALE GENOMIC DNA]</scope>
</reference>
<evidence type="ECO:0000313" key="3">
    <source>
        <dbReference type="Proteomes" id="UP000299102"/>
    </source>
</evidence>
<sequence>MPEWKGRVPLTRSHCERITWGRPRRKRPRPSTARLELRQTFNFFANLTRERRHVGRRHVLSNACRSGDATVISHFRGTNEQKNRQRERSPLSMGARRRIGARKRRRPRNRSTPPPEQLMRSRCRRRCPPASSSELAAADATRPTPVGQKRLASRRTVRRKMLSSKQACDSQENRLSPPTMDTRHFREVTSTLSNVILFGKKSREIDALSLEKDMDSESNKNVLSFLNEIGIVLEAYPPT</sequence>
<accession>A0A4C1Z1H6</accession>
<feature type="compositionally biased region" description="Polar residues" evidence="1">
    <location>
        <begin position="163"/>
        <end position="176"/>
    </location>
</feature>
<feature type="compositionally biased region" description="Basic residues" evidence="1">
    <location>
        <begin position="95"/>
        <end position="109"/>
    </location>
</feature>
<organism evidence="2 3">
    <name type="scientific">Eumeta variegata</name>
    <name type="common">Bagworm moth</name>
    <name type="synonym">Eumeta japonica</name>
    <dbReference type="NCBI Taxonomy" id="151549"/>
    <lineage>
        <taxon>Eukaryota</taxon>
        <taxon>Metazoa</taxon>
        <taxon>Ecdysozoa</taxon>
        <taxon>Arthropoda</taxon>
        <taxon>Hexapoda</taxon>
        <taxon>Insecta</taxon>
        <taxon>Pterygota</taxon>
        <taxon>Neoptera</taxon>
        <taxon>Endopterygota</taxon>
        <taxon>Lepidoptera</taxon>
        <taxon>Glossata</taxon>
        <taxon>Ditrysia</taxon>
        <taxon>Tineoidea</taxon>
        <taxon>Psychidae</taxon>
        <taxon>Oiketicinae</taxon>
        <taxon>Eumeta</taxon>
    </lineage>
</organism>
<feature type="region of interest" description="Disordered" evidence="1">
    <location>
        <begin position="72"/>
        <end position="180"/>
    </location>
</feature>
<comment type="caution">
    <text evidence="2">The sequence shown here is derived from an EMBL/GenBank/DDBJ whole genome shotgun (WGS) entry which is preliminary data.</text>
</comment>
<evidence type="ECO:0000313" key="2">
    <source>
        <dbReference type="EMBL" id="GBP80689.1"/>
    </source>
</evidence>
<proteinExistence type="predicted"/>
<evidence type="ECO:0000256" key="1">
    <source>
        <dbReference type="SAM" id="MobiDB-lite"/>
    </source>
</evidence>
<dbReference type="Proteomes" id="UP000299102">
    <property type="component" value="Unassembled WGS sequence"/>
</dbReference>
<dbReference type="AlphaFoldDB" id="A0A4C1Z1H6"/>
<name>A0A4C1Z1H6_EUMVA</name>
<gene>
    <name evidence="2" type="ORF">EVAR_52896_1</name>
</gene>